<organism evidence="8 9">
    <name type="scientific">Cryptosporangium japonicum</name>
    <dbReference type="NCBI Taxonomy" id="80872"/>
    <lineage>
        <taxon>Bacteria</taxon>
        <taxon>Bacillati</taxon>
        <taxon>Actinomycetota</taxon>
        <taxon>Actinomycetes</taxon>
        <taxon>Cryptosporangiales</taxon>
        <taxon>Cryptosporangiaceae</taxon>
        <taxon>Cryptosporangium</taxon>
    </lineage>
</organism>
<dbReference type="PANTHER" id="PTHR43741">
    <property type="entry name" value="FMN-DEPENDENT NADH-AZOREDUCTASE 1"/>
    <property type="match status" value="1"/>
</dbReference>
<evidence type="ECO:0000259" key="7">
    <source>
        <dbReference type="Pfam" id="PF02525"/>
    </source>
</evidence>
<evidence type="ECO:0000256" key="5">
    <source>
        <dbReference type="ARBA" id="ARBA00048542"/>
    </source>
</evidence>
<keyword evidence="2 6" id="KW-0288">FMN</keyword>
<feature type="domain" description="Flavodoxin-like fold" evidence="7">
    <location>
        <begin position="1"/>
        <end position="177"/>
    </location>
</feature>
<comment type="function">
    <text evidence="6">Also exhibits azoreductase activity. Catalyzes the reductive cleavage of the azo bond in aromatic azo compounds to the corresponding amines.</text>
</comment>
<evidence type="ECO:0000313" key="9">
    <source>
        <dbReference type="Proteomes" id="UP001500967"/>
    </source>
</evidence>
<comment type="caution">
    <text evidence="8">The sequence shown here is derived from an EMBL/GenBank/DDBJ whole genome shotgun (WGS) entry which is preliminary data.</text>
</comment>
<dbReference type="InterPro" id="IPR029039">
    <property type="entry name" value="Flavoprotein-like_sf"/>
</dbReference>
<comment type="catalytic activity">
    <reaction evidence="6">
        <text>2 a quinone + NADH + H(+) = 2 a 1,4-benzosemiquinone + NAD(+)</text>
        <dbReference type="Rhea" id="RHEA:65952"/>
        <dbReference type="ChEBI" id="CHEBI:15378"/>
        <dbReference type="ChEBI" id="CHEBI:57540"/>
        <dbReference type="ChEBI" id="CHEBI:57945"/>
        <dbReference type="ChEBI" id="CHEBI:132124"/>
        <dbReference type="ChEBI" id="CHEBI:134225"/>
    </reaction>
</comment>
<keyword evidence="4 6" id="KW-0520">NAD</keyword>
<comment type="cofactor">
    <cofactor evidence="6">
        <name>FMN</name>
        <dbReference type="ChEBI" id="CHEBI:58210"/>
    </cofactor>
    <text evidence="6">Binds 1 FMN per subunit.</text>
</comment>
<sequence length="219" mass="23089">MTLFRLDASIRTEGSVSRAVADTVQSAWRAEHPEARIIHRDLGIDPLPASTWATAVGAGMTPAADRSPAQNGAVALATSLADELVAADAFLFAIPLYNYAIPHHVKSWVDTLITTPAFAPGAPSAIAGRPAVLVTVRGGGYSPGTPREGWDHNTPYLRRVLADIWGLDLEVVEAELTLAEVNPAMAELRPLAAQLLSSAHTSAEETGRKIGQRLATSAA</sequence>
<dbReference type="PANTHER" id="PTHR43741:SF4">
    <property type="entry name" value="FMN-DEPENDENT NADH:QUINONE OXIDOREDUCTASE"/>
    <property type="match status" value="1"/>
</dbReference>
<dbReference type="EC" id="1.7.1.17" evidence="6"/>
<evidence type="ECO:0000256" key="2">
    <source>
        <dbReference type="ARBA" id="ARBA00022643"/>
    </source>
</evidence>
<dbReference type="RefSeq" id="WP_344653944.1">
    <property type="nucleotide sequence ID" value="NZ_BAAAGX010000037.1"/>
</dbReference>
<dbReference type="InterPro" id="IPR050104">
    <property type="entry name" value="FMN-dep_NADH:Q_OxRdtase_AzoR1"/>
</dbReference>
<reference evidence="9" key="1">
    <citation type="journal article" date="2019" name="Int. J. Syst. Evol. Microbiol.">
        <title>The Global Catalogue of Microorganisms (GCM) 10K type strain sequencing project: providing services to taxonomists for standard genome sequencing and annotation.</title>
        <authorList>
            <consortium name="The Broad Institute Genomics Platform"/>
            <consortium name="The Broad Institute Genome Sequencing Center for Infectious Disease"/>
            <person name="Wu L."/>
            <person name="Ma J."/>
        </authorList>
    </citation>
    <scope>NUCLEOTIDE SEQUENCE [LARGE SCALE GENOMIC DNA]</scope>
    <source>
        <strain evidence="9">JCM 10425</strain>
    </source>
</reference>
<dbReference type="InterPro" id="IPR003680">
    <property type="entry name" value="Flavodoxin_fold"/>
</dbReference>
<feature type="binding site" evidence="6">
    <location>
        <begin position="15"/>
        <end position="17"/>
    </location>
    <ligand>
        <name>FMN</name>
        <dbReference type="ChEBI" id="CHEBI:58210"/>
    </ligand>
</feature>
<proteinExistence type="inferred from homology"/>
<evidence type="ECO:0000256" key="1">
    <source>
        <dbReference type="ARBA" id="ARBA00022630"/>
    </source>
</evidence>
<comment type="caution">
    <text evidence="6">Lacks conserved residue(s) required for the propagation of feature annotation.</text>
</comment>
<keyword evidence="9" id="KW-1185">Reference proteome</keyword>
<evidence type="ECO:0000256" key="3">
    <source>
        <dbReference type="ARBA" id="ARBA00023002"/>
    </source>
</evidence>
<evidence type="ECO:0000256" key="6">
    <source>
        <dbReference type="HAMAP-Rule" id="MF_01216"/>
    </source>
</evidence>
<dbReference type="HAMAP" id="MF_01216">
    <property type="entry name" value="Azoreductase_type1"/>
    <property type="match status" value="1"/>
</dbReference>
<dbReference type="SUPFAM" id="SSF52218">
    <property type="entry name" value="Flavoproteins"/>
    <property type="match status" value="1"/>
</dbReference>
<dbReference type="EC" id="1.6.5.-" evidence="6"/>
<comment type="subunit">
    <text evidence="6">Homodimer.</text>
</comment>
<dbReference type="Proteomes" id="UP001500967">
    <property type="component" value="Unassembled WGS sequence"/>
</dbReference>
<comment type="function">
    <text evidence="6">Quinone reductase that provides resistance to thiol-specific stress caused by electrophilic quinones.</text>
</comment>
<comment type="catalytic activity">
    <reaction evidence="5">
        <text>N,N-dimethyl-1,4-phenylenediamine + anthranilate + 2 NAD(+) = 2-(4-dimethylaminophenyl)diazenylbenzoate + 2 NADH + 2 H(+)</text>
        <dbReference type="Rhea" id="RHEA:55872"/>
        <dbReference type="ChEBI" id="CHEBI:15378"/>
        <dbReference type="ChEBI" id="CHEBI:15783"/>
        <dbReference type="ChEBI" id="CHEBI:16567"/>
        <dbReference type="ChEBI" id="CHEBI:57540"/>
        <dbReference type="ChEBI" id="CHEBI:57945"/>
        <dbReference type="ChEBI" id="CHEBI:71579"/>
        <dbReference type="EC" id="1.7.1.17"/>
    </reaction>
    <physiologicalReaction direction="right-to-left" evidence="5">
        <dbReference type="Rhea" id="RHEA:55874"/>
    </physiologicalReaction>
</comment>
<dbReference type="Pfam" id="PF02525">
    <property type="entry name" value="Flavodoxin_2"/>
    <property type="match status" value="1"/>
</dbReference>
<comment type="similarity">
    <text evidence="6">Belongs to the azoreductase type 1 family.</text>
</comment>
<evidence type="ECO:0000256" key="4">
    <source>
        <dbReference type="ARBA" id="ARBA00023027"/>
    </source>
</evidence>
<accession>A0ABP3ETL7</accession>
<protein>
    <recommendedName>
        <fullName evidence="6">FMN dependent NADH:quinone oxidoreductase</fullName>
        <ecNumber evidence="6">1.6.5.-</ecNumber>
    </recommendedName>
    <alternativeName>
        <fullName evidence="6">Azo-dye reductase</fullName>
    </alternativeName>
    <alternativeName>
        <fullName evidence="6">FMN-dependent NADH-azo compound oxidoreductase</fullName>
    </alternativeName>
    <alternativeName>
        <fullName evidence="6">FMN-dependent NADH-azoreductase</fullName>
        <ecNumber evidence="6">1.7.1.17</ecNumber>
    </alternativeName>
</protein>
<keyword evidence="3 6" id="KW-0560">Oxidoreductase</keyword>
<dbReference type="Gene3D" id="3.40.50.360">
    <property type="match status" value="1"/>
</dbReference>
<name>A0ABP3ETL7_9ACTN</name>
<dbReference type="InterPro" id="IPR023048">
    <property type="entry name" value="NADH:quinone_OxRdtase_FMN_depd"/>
</dbReference>
<dbReference type="EMBL" id="BAAAGX010000037">
    <property type="protein sequence ID" value="GAA0278211.1"/>
    <property type="molecule type" value="Genomic_DNA"/>
</dbReference>
<gene>
    <name evidence="6" type="primary">azoR</name>
    <name evidence="8" type="ORF">GCM10009539_77530</name>
</gene>
<keyword evidence="1 6" id="KW-0285">Flavoprotein</keyword>
<evidence type="ECO:0000313" key="8">
    <source>
        <dbReference type="EMBL" id="GAA0278211.1"/>
    </source>
</evidence>
<feature type="binding site" evidence="6">
    <location>
        <position position="9"/>
    </location>
    <ligand>
        <name>FMN</name>
        <dbReference type="ChEBI" id="CHEBI:58210"/>
    </ligand>
</feature>